<reference evidence="4" key="1">
    <citation type="submission" date="2012-12" db="EMBL/GenBank/DDBJ databases">
        <authorList>
            <person name="Hellsten U."/>
            <person name="Grimwood J."/>
            <person name="Chapman J.A."/>
            <person name="Shapiro H."/>
            <person name="Aerts A."/>
            <person name="Otillar R.P."/>
            <person name="Terry A.Y."/>
            <person name="Boore J.L."/>
            <person name="Simakov O."/>
            <person name="Marletaz F."/>
            <person name="Cho S.-J."/>
            <person name="Edsinger-Gonzales E."/>
            <person name="Havlak P."/>
            <person name="Kuo D.-H."/>
            <person name="Larsson T."/>
            <person name="Lv J."/>
            <person name="Arendt D."/>
            <person name="Savage R."/>
            <person name="Osoegawa K."/>
            <person name="de Jong P."/>
            <person name="Lindberg D.R."/>
            <person name="Seaver E.C."/>
            <person name="Weisblat D.A."/>
            <person name="Putnam N.H."/>
            <person name="Grigoriev I.V."/>
            <person name="Rokhsar D.S."/>
        </authorList>
    </citation>
    <scope>NUCLEOTIDE SEQUENCE</scope>
    <source>
        <strain evidence="4">I ESC-2004</strain>
    </source>
</reference>
<accession>R7VAC7</accession>
<evidence type="ECO:0000313" key="3">
    <source>
        <dbReference type="EnsemblMetazoa" id="CapteP215598"/>
    </source>
</evidence>
<dbReference type="PANTHER" id="PTHR33096">
    <property type="entry name" value="CXC2 DOMAIN-CONTAINING PROTEIN"/>
    <property type="match status" value="1"/>
</dbReference>
<proteinExistence type="predicted"/>
<dbReference type="EnsemblMetazoa" id="CapteT215598">
    <property type="protein sequence ID" value="CapteP215598"/>
    <property type="gene ID" value="CapteG215598"/>
</dbReference>
<dbReference type="InterPro" id="IPR041320">
    <property type="entry name" value="CxC1"/>
</dbReference>
<dbReference type="Pfam" id="PF18758">
    <property type="entry name" value="KDZ"/>
    <property type="match status" value="1"/>
</dbReference>
<evidence type="ECO:0000313" key="2">
    <source>
        <dbReference type="EMBL" id="ELU15773.1"/>
    </source>
</evidence>
<dbReference type="HOGENOM" id="CLU_617636_0_0_1"/>
<gene>
    <name evidence="2" type="ORF">CAPTEDRAFT_215598</name>
</gene>
<reference evidence="2 4" key="2">
    <citation type="journal article" date="2013" name="Nature">
        <title>Insights into bilaterian evolution from three spiralian genomes.</title>
        <authorList>
            <person name="Simakov O."/>
            <person name="Marletaz F."/>
            <person name="Cho S.J."/>
            <person name="Edsinger-Gonzales E."/>
            <person name="Havlak P."/>
            <person name="Hellsten U."/>
            <person name="Kuo D.H."/>
            <person name="Larsson T."/>
            <person name="Lv J."/>
            <person name="Arendt D."/>
            <person name="Savage R."/>
            <person name="Osoegawa K."/>
            <person name="de Jong P."/>
            <person name="Grimwood J."/>
            <person name="Chapman J.A."/>
            <person name="Shapiro H."/>
            <person name="Aerts A."/>
            <person name="Otillar R.P."/>
            <person name="Terry A.Y."/>
            <person name="Boore J.L."/>
            <person name="Grigoriev I.V."/>
            <person name="Lindberg D.R."/>
            <person name="Seaver E.C."/>
            <person name="Weisblat D.A."/>
            <person name="Putnam N.H."/>
            <person name="Rokhsar D.S."/>
        </authorList>
    </citation>
    <scope>NUCLEOTIDE SEQUENCE</scope>
    <source>
        <strain evidence="2 4">I ESC-2004</strain>
    </source>
</reference>
<protein>
    <recommendedName>
        <fullName evidence="1">CxC1-like cysteine cluster associated with KDZ transposases domain-containing protein</fullName>
    </recommendedName>
</protein>
<feature type="non-terminal residue" evidence="2">
    <location>
        <position position="1"/>
    </location>
</feature>
<evidence type="ECO:0000313" key="4">
    <source>
        <dbReference type="Proteomes" id="UP000014760"/>
    </source>
</evidence>
<feature type="domain" description="CxC1-like cysteine cluster associated with KDZ transposases" evidence="1">
    <location>
        <begin position="259"/>
        <end position="326"/>
    </location>
</feature>
<name>R7VAC7_CAPTE</name>
<dbReference type="EMBL" id="AMQN01037482">
    <property type="status" value="NOT_ANNOTATED_CDS"/>
    <property type="molecule type" value="Genomic_DNA"/>
</dbReference>
<dbReference type="PANTHER" id="PTHR33096:SF1">
    <property type="entry name" value="CXC1-LIKE CYSTEINE CLUSTER ASSOCIATED WITH KDZ TRANSPOSASES DOMAIN-CONTAINING PROTEIN"/>
    <property type="match status" value="1"/>
</dbReference>
<reference evidence="3" key="3">
    <citation type="submission" date="2015-06" db="UniProtKB">
        <authorList>
            <consortium name="EnsemblMetazoa"/>
        </authorList>
    </citation>
    <scope>IDENTIFICATION</scope>
</reference>
<dbReference type="AlphaFoldDB" id="R7VAC7"/>
<evidence type="ECO:0000259" key="1">
    <source>
        <dbReference type="Pfam" id="PF18802"/>
    </source>
</evidence>
<keyword evidence="4" id="KW-1185">Reference proteome</keyword>
<sequence>NHETWSYMRPFCKITKEMTPAHRINLLTVALKHYAVKKEKDLGTKHTIMSFNSHEQKRELIVCMDGNFGLVCKENSGRSFDPPILAGSLFIDDEDVQRHIKRALRDKQSKYKAVSTSMSIIQILQTKQYSEFEAGSSVRSQKTATKLDVTGVFEAICRHEIPLKFMNMKIYNMDYASLNQSQKHFPEEQRERISMAVPIFHCYGHQAFCQVKYSPRRVSGFGLIDGEGIERLWSYMRPFSEWLVDRVEDGHKHLMVCKAELGRHHKVKMRFCNCEKRAATLLKHGLWPARPVSPNAAYHIDFLMLLSALTLECHVSVKGFTGTLKHLHSLSDSQKRELIVCMDGNFGLVCKENSGRSFDPPILAGSLFIDDEDVQRHIKRALRDKQSKYKAVSTSMSIIQILHKQSNFRTAANLKPEVACVLRKPRLSWMLQEYLKRYAVTKFP</sequence>
<dbReference type="Pfam" id="PF18802">
    <property type="entry name" value="CxC1"/>
    <property type="match status" value="1"/>
</dbReference>
<dbReference type="Proteomes" id="UP000014760">
    <property type="component" value="Unassembled WGS sequence"/>
</dbReference>
<dbReference type="OrthoDB" id="10063408at2759"/>
<dbReference type="InterPro" id="IPR040521">
    <property type="entry name" value="KDZ"/>
</dbReference>
<organism evidence="2">
    <name type="scientific">Capitella teleta</name>
    <name type="common">Polychaete worm</name>
    <dbReference type="NCBI Taxonomy" id="283909"/>
    <lineage>
        <taxon>Eukaryota</taxon>
        <taxon>Metazoa</taxon>
        <taxon>Spiralia</taxon>
        <taxon>Lophotrochozoa</taxon>
        <taxon>Annelida</taxon>
        <taxon>Polychaeta</taxon>
        <taxon>Sedentaria</taxon>
        <taxon>Scolecida</taxon>
        <taxon>Capitellidae</taxon>
        <taxon>Capitella</taxon>
    </lineage>
</organism>
<dbReference type="EMBL" id="KB293599">
    <property type="protein sequence ID" value="ELU15773.1"/>
    <property type="molecule type" value="Genomic_DNA"/>
</dbReference>